<accession>A0ABT0E5H3</accession>
<name>A0ABT0E5H3_9GAMM</name>
<dbReference type="Pfam" id="PF04241">
    <property type="entry name" value="DUF423"/>
    <property type="match status" value="1"/>
</dbReference>
<comment type="similarity">
    <text evidence="2">Belongs to the UPF0382 family.</text>
</comment>
<dbReference type="PANTHER" id="PTHR43461:SF1">
    <property type="entry name" value="TRANSMEMBRANE PROTEIN 256"/>
    <property type="match status" value="1"/>
</dbReference>
<sequence>MKSLLILGTLNAALAVICGAFGAHGLKARVDSALLETWATASDYHLYHALALLLAGVLARQFGAAGIVTAGWILFAGMVVFSGSLYLLVLTGQRWLGAITPLGGTALIIGWLWLAWALYRAA</sequence>
<proteinExistence type="inferred from homology"/>
<evidence type="ECO:0000256" key="2">
    <source>
        <dbReference type="ARBA" id="ARBA00009694"/>
    </source>
</evidence>
<comment type="subcellular location">
    <subcellularLocation>
        <location evidence="1">Membrane</location>
        <topology evidence="1">Multi-pass membrane protein</topology>
    </subcellularLocation>
</comment>
<dbReference type="PANTHER" id="PTHR43461">
    <property type="entry name" value="TRANSMEMBRANE PROTEIN 256"/>
    <property type="match status" value="1"/>
</dbReference>
<dbReference type="EMBL" id="JALKII010000002">
    <property type="protein sequence ID" value="MCK0537030.1"/>
    <property type="molecule type" value="Genomic_DNA"/>
</dbReference>
<dbReference type="Proteomes" id="UP001165524">
    <property type="component" value="Unassembled WGS sequence"/>
</dbReference>
<dbReference type="RefSeq" id="WP_246949139.1">
    <property type="nucleotide sequence ID" value="NZ_JALKII010000002.1"/>
</dbReference>
<evidence type="ECO:0000313" key="7">
    <source>
        <dbReference type="EMBL" id="MCK0537030.1"/>
    </source>
</evidence>
<dbReference type="InterPro" id="IPR006696">
    <property type="entry name" value="DUF423"/>
</dbReference>
<feature type="transmembrane region" description="Helical" evidence="6">
    <location>
        <begin position="95"/>
        <end position="119"/>
    </location>
</feature>
<evidence type="ECO:0000256" key="3">
    <source>
        <dbReference type="ARBA" id="ARBA00022692"/>
    </source>
</evidence>
<protein>
    <submittedName>
        <fullName evidence="7">DUF423 domain-containing protein</fullName>
    </submittedName>
</protein>
<feature type="transmembrane region" description="Helical" evidence="6">
    <location>
        <begin position="46"/>
        <end position="63"/>
    </location>
</feature>
<keyword evidence="8" id="KW-1185">Reference proteome</keyword>
<evidence type="ECO:0000256" key="1">
    <source>
        <dbReference type="ARBA" id="ARBA00004141"/>
    </source>
</evidence>
<comment type="caution">
    <text evidence="7">The sequence shown here is derived from an EMBL/GenBank/DDBJ whole genome shotgun (WGS) entry which is preliminary data.</text>
</comment>
<keyword evidence="5 6" id="KW-0472">Membrane</keyword>
<gene>
    <name evidence="7" type="ORF">MU846_04840</name>
</gene>
<feature type="transmembrane region" description="Helical" evidence="6">
    <location>
        <begin position="70"/>
        <end position="89"/>
    </location>
</feature>
<evidence type="ECO:0000256" key="6">
    <source>
        <dbReference type="SAM" id="Phobius"/>
    </source>
</evidence>
<organism evidence="7 8">
    <name type="scientific">Alcanivorax quisquiliarum</name>
    <dbReference type="NCBI Taxonomy" id="2933565"/>
    <lineage>
        <taxon>Bacteria</taxon>
        <taxon>Pseudomonadati</taxon>
        <taxon>Pseudomonadota</taxon>
        <taxon>Gammaproteobacteria</taxon>
        <taxon>Oceanospirillales</taxon>
        <taxon>Alcanivoracaceae</taxon>
        <taxon>Alcanivorax</taxon>
    </lineage>
</organism>
<evidence type="ECO:0000313" key="8">
    <source>
        <dbReference type="Proteomes" id="UP001165524"/>
    </source>
</evidence>
<keyword evidence="3 6" id="KW-0812">Transmembrane</keyword>
<reference evidence="7" key="1">
    <citation type="submission" date="2022-04" db="EMBL/GenBank/DDBJ databases">
        <title>Alcanivorax sp. CY1518 draft genome sequence.</title>
        <authorList>
            <person name="Zhao G."/>
            <person name="An M."/>
        </authorList>
    </citation>
    <scope>NUCLEOTIDE SEQUENCE</scope>
    <source>
        <strain evidence="7">CY1518</strain>
    </source>
</reference>
<evidence type="ECO:0000256" key="4">
    <source>
        <dbReference type="ARBA" id="ARBA00022989"/>
    </source>
</evidence>
<evidence type="ECO:0000256" key="5">
    <source>
        <dbReference type="ARBA" id="ARBA00023136"/>
    </source>
</evidence>
<keyword evidence="4 6" id="KW-1133">Transmembrane helix</keyword>